<name>A0AAV9K4Q7_9SOLN</name>
<protein>
    <submittedName>
        <fullName evidence="1">Uncharacterized protein</fullName>
    </submittedName>
</protein>
<organism evidence="1 2">
    <name type="scientific">Solanum pinnatisectum</name>
    <name type="common">tansyleaf nightshade</name>
    <dbReference type="NCBI Taxonomy" id="50273"/>
    <lineage>
        <taxon>Eukaryota</taxon>
        <taxon>Viridiplantae</taxon>
        <taxon>Streptophyta</taxon>
        <taxon>Embryophyta</taxon>
        <taxon>Tracheophyta</taxon>
        <taxon>Spermatophyta</taxon>
        <taxon>Magnoliopsida</taxon>
        <taxon>eudicotyledons</taxon>
        <taxon>Gunneridae</taxon>
        <taxon>Pentapetalae</taxon>
        <taxon>asterids</taxon>
        <taxon>lamiids</taxon>
        <taxon>Solanales</taxon>
        <taxon>Solanaceae</taxon>
        <taxon>Solanoideae</taxon>
        <taxon>Solaneae</taxon>
        <taxon>Solanum</taxon>
    </lineage>
</organism>
<evidence type="ECO:0000313" key="2">
    <source>
        <dbReference type="Proteomes" id="UP001311915"/>
    </source>
</evidence>
<keyword evidence="2" id="KW-1185">Reference proteome</keyword>
<accession>A0AAV9K4Q7</accession>
<dbReference type="EMBL" id="JAWPEI010000012">
    <property type="protein sequence ID" value="KAK4708227.1"/>
    <property type="molecule type" value="Genomic_DNA"/>
</dbReference>
<reference evidence="1 2" key="1">
    <citation type="submission" date="2023-10" db="EMBL/GenBank/DDBJ databases">
        <title>Genome-Wide Identification Analysis in wild type Solanum Pinnatisectum Reveals Some Genes Defensing Phytophthora Infestans.</title>
        <authorList>
            <person name="Sun C."/>
        </authorList>
    </citation>
    <scope>NUCLEOTIDE SEQUENCE [LARGE SCALE GENOMIC DNA]</scope>
    <source>
        <strain evidence="1">LQN</strain>
        <tissue evidence="1">Leaf</tissue>
    </source>
</reference>
<comment type="caution">
    <text evidence="1">The sequence shown here is derived from an EMBL/GenBank/DDBJ whole genome shotgun (WGS) entry which is preliminary data.</text>
</comment>
<sequence>MNLKKKHFVALEFLIDDGKINIYDCNLSIYTEDEFFLFIVSMLELFPRLLK</sequence>
<dbReference type="Proteomes" id="UP001311915">
    <property type="component" value="Unassembled WGS sequence"/>
</dbReference>
<evidence type="ECO:0000313" key="1">
    <source>
        <dbReference type="EMBL" id="KAK4708227.1"/>
    </source>
</evidence>
<proteinExistence type="predicted"/>
<gene>
    <name evidence="1" type="ORF">R3W88_029152</name>
</gene>
<dbReference type="AlphaFoldDB" id="A0AAV9K4Q7"/>